<dbReference type="GO" id="GO:0016881">
    <property type="term" value="F:acid-amino acid ligase activity"/>
    <property type="evidence" value="ECO:0007669"/>
    <property type="project" value="TreeGrafter"/>
</dbReference>
<sequence length="497" mass="56982">MNTLKSAIAKLFALRVYKSVLKWAKNPIETQEKVFRELISEAVTTEFGKDHDFISINSYDDFVKKVPVRDYEALKPYVLRVVDGEENILWKGKPLYFAKTSGTTSGSKYIPITKESMPYHVEAARNAILMYIHETGKSKFVSGKMIFLQGSPIMKEQNGIKLGRLSGIVAHYVPKYLQKNRLPSWETNCIEDWETKVDAIVEETLPKNMTVISGIPSWVQMYFEKLQQRTGKKVGEIFKNFNLFIFGGVNYEPYRAKFENLIGRKVDSIELYPASEGFFAYQDKQNEKGMLLLLNSGIFYEFIKADEFFNENPKRITIKDVEIGTNYVMIISTNAGLWAYNIGDTIQFTSTKPYRVIVSGRIKHFISAFGEHVIGKEVEQAMQDATLNTDVRVSEFTVAPQINPSEGLPYHEWFIEFENEPEDLSDFAKKIDASLQNQNSYYYDLIQGRVLKPLVIRKVQKGGFESYMKSIGKLGGQNKLPRLSNDRKIVEGFPYIN</sequence>
<dbReference type="RefSeq" id="WP_044637579.1">
    <property type="nucleotide sequence ID" value="NZ_CP007202.1"/>
</dbReference>
<dbReference type="Gene3D" id="3.40.50.12780">
    <property type="entry name" value="N-terminal domain of ligase-like"/>
    <property type="match status" value="1"/>
</dbReference>
<dbReference type="GO" id="GO:0005737">
    <property type="term" value="C:cytoplasm"/>
    <property type="evidence" value="ECO:0007669"/>
    <property type="project" value="TreeGrafter"/>
</dbReference>
<dbReference type="OrthoDB" id="5678283at2"/>
<dbReference type="PATRIC" id="fig|1454006.5.peg.724"/>
<protein>
    <submittedName>
        <fullName evidence="3">CF4-like protein</fullName>
    </submittedName>
</protein>
<reference evidence="3 4" key="1">
    <citation type="submission" date="2014-02" db="EMBL/GenBank/DDBJ databases">
        <authorList>
            <person name="Young C.-C."/>
            <person name="Hameed A."/>
            <person name="Huang H.-C."/>
            <person name="Shahina M."/>
        </authorList>
    </citation>
    <scope>NUCLEOTIDE SEQUENCE [LARGE SCALE GENOMIC DNA]</scope>
    <source>
        <strain evidence="3 4">CC-SAMT-1</strain>
    </source>
</reference>
<keyword evidence="4" id="KW-1185">Reference proteome</keyword>
<dbReference type="PANTHER" id="PTHR31901:SF9">
    <property type="entry name" value="GH3 DOMAIN-CONTAINING PROTEIN"/>
    <property type="match status" value="1"/>
</dbReference>
<dbReference type="HOGENOM" id="CLU_016249_4_0_10"/>
<evidence type="ECO:0000313" key="3">
    <source>
        <dbReference type="EMBL" id="AJR02878.1"/>
    </source>
</evidence>
<gene>
    <name evidence="3" type="ORF">AW14_03730</name>
</gene>
<name>A0A0C5W6T9_9FLAO</name>
<dbReference type="STRING" id="1454006.AW14_03730"/>
<evidence type="ECO:0000313" key="4">
    <source>
        <dbReference type="Proteomes" id="UP000032229"/>
    </source>
</evidence>
<dbReference type="Pfam" id="PF23571">
    <property type="entry name" value="GH3_M"/>
    <property type="match status" value="1"/>
</dbReference>
<dbReference type="Pfam" id="PF03321">
    <property type="entry name" value="GH3"/>
    <property type="match status" value="1"/>
</dbReference>
<organism evidence="3 4">
    <name type="scientific">Siansivirga zeaxanthinifaciens CC-SAMT-1</name>
    <dbReference type="NCBI Taxonomy" id="1454006"/>
    <lineage>
        <taxon>Bacteria</taxon>
        <taxon>Pseudomonadati</taxon>
        <taxon>Bacteroidota</taxon>
        <taxon>Flavobacteriia</taxon>
        <taxon>Flavobacteriales</taxon>
        <taxon>Flavobacteriaceae</taxon>
        <taxon>Siansivirga</taxon>
    </lineage>
</organism>
<proteinExistence type="predicted"/>
<dbReference type="PANTHER" id="PTHR31901">
    <property type="entry name" value="GH3 DOMAIN-CONTAINING PROTEIN"/>
    <property type="match status" value="1"/>
</dbReference>
<accession>A0A0C5W6T9</accession>
<dbReference type="KEGG" id="sze:AW14_03730"/>
<dbReference type="EMBL" id="CP007202">
    <property type="protein sequence ID" value="AJR02878.1"/>
    <property type="molecule type" value="Genomic_DNA"/>
</dbReference>
<dbReference type="InterPro" id="IPR055378">
    <property type="entry name" value="GH3_C"/>
</dbReference>
<dbReference type="InterPro" id="IPR055377">
    <property type="entry name" value="GH3_M"/>
</dbReference>
<evidence type="ECO:0000259" key="1">
    <source>
        <dbReference type="Pfam" id="PF23571"/>
    </source>
</evidence>
<dbReference type="InterPro" id="IPR004993">
    <property type="entry name" value="GH3"/>
</dbReference>
<dbReference type="Pfam" id="PF23572">
    <property type="entry name" value="GH3_C"/>
    <property type="match status" value="1"/>
</dbReference>
<feature type="domain" description="GH3 C-terminal" evidence="2">
    <location>
        <begin position="376"/>
        <end position="488"/>
    </location>
</feature>
<dbReference type="AlphaFoldDB" id="A0A0C5W6T9"/>
<dbReference type="Proteomes" id="UP000032229">
    <property type="component" value="Chromosome"/>
</dbReference>
<evidence type="ECO:0000259" key="2">
    <source>
        <dbReference type="Pfam" id="PF23572"/>
    </source>
</evidence>
<feature type="domain" description="GH3 middle" evidence="1">
    <location>
        <begin position="292"/>
        <end position="351"/>
    </location>
</feature>
<dbReference type="InterPro" id="IPR042099">
    <property type="entry name" value="ANL_N_sf"/>
</dbReference>